<evidence type="ECO:0000313" key="2">
    <source>
        <dbReference type="EMBL" id="KAK5605739.1"/>
    </source>
</evidence>
<dbReference type="EMBL" id="JAHHUM010002170">
    <property type="protein sequence ID" value="KAK5605739.1"/>
    <property type="molecule type" value="Genomic_DNA"/>
</dbReference>
<dbReference type="Proteomes" id="UP001311232">
    <property type="component" value="Unassembled WGS sequence"/>
</dbReference>
<sequence length="155" mass="17392">MVTRFQVHRHVLPPPPPPRRDAGVSAELGDPTDEELLEAKSEHEASTQPQDPPEPATRQDVEALLRRDPPPPADGAVTLPESWRAALSSDQQEWISRTLFGRDRTGRRPRLTSDLNLRCTPLPLPLSLTQTRLCSGDEEARRCLLRHGRLGYQRG</sequence>
<proteinExistence type="predicted"/>
<feature type="compositionally biased region" description="Basic residues" evidence="1">
    <location>
        <begin position="1"/>
        <end position="11"/>
    </location>
</feature>
<reference evidence="2 3" key="1">
    <citation type="submission" date="2021-06" db="EMBL/GenBank/DDBJ databases">
        <authorList>
            <person name="Palmer J.M."/>
        </authorList>
    </citation>
    <scope>NUCLEOTIDE SEQUENCE [LARGE SCALE GENOMIC DNA]</scope>
    <source>
        <strain evidence="2 3">MEX-2019</strain>
        <tissue evidence="2">Muscle</tissue>
    </source>
</reference>
<dbReference type="AlphaFoldDB" id="A0AAV9RBD4"/>
<feature type="region of interest" description="Disordered" evidence="1">
    <location>
        <begin position="1"/>
        <end position="78"/>
    </location>
</feature>
<evidence type="ECO:0000256" key="1">
    <source>
        <dbReference type="SAM" id="MobiDB-lite"/>
    </source>
</evidence>
<feature type="compositionally biased region" description="Basic and acidic residues" evidence="1">
    <location>
        <begin position="57"/>
        <end position="69"/>
    </location>
</feature>
<evidence type="ECO:0000313" key="3">
    <source>
        <dbReference type="Proteomes" id="UP001311232"/>
    </source>
</evidence>
<protein>
    <submittedName>
        <fullName evidence="2">Uncharacterized protein</fullName>
    </submittedName>
</protein>
<gene>
    <name evidence="2" type="ORF">CRENBAI_006888</name>
</gene>
<keyword evidence="3" id="KW-1185">Reference proteome</keyword>
<comment type="caution">
    <text evidence="2">The sequence shown here is derived from an EMBL/GenBank/DDBJ whole genome shotgun (WGS) entry which is preliminary data.</text>
</comment>
<accession>A0AAV9RBD4</accession>
<organism evidence="2 3">
    <name type="scientific">Crenichthys baileyi</name>
    <name type="common">White River springfish</name>
    <dbReference type="NCBI Taxonomy" id="28760"/>
    <lineage>
        <taxon>Eukaryota</taxon>
        <taxon>Metazoa</taxon>
        <taxon>Chordata</taxon>
        <taxon>Craniata</taxon>
        <taxon>Vertebrata</taxon>
        <taxon>Euteleostomi</taxon>
        <taxon>Actinopterygii</taxon>
        <taxon>Neopterygii</taxon>
        <taxon>Teleostei</taxon>
        <taxon>Neoteleostei</taxon>
        <taxon>Acanthomorphata</taxon>
        <taxon>Ovalentaria</taxon>
        <taxon>Atherinomorphae</taxon>
        <taxon>Cyprinodontiformes</taxon>
        <taxon>Goodeidae</taxon>
        <taxon>Crenichthys</taxon>
    </lineage>
</organism>
<name>A0AAV9RBD4_9TELE</name>